<proteinExistence type="inferred from homology"/>
<comment type="catalytic activity">
    <reaction evidence="9 10">
        <text>L-cysteinyl-[protein] + hexadecanoyl-CoA = S-hexadecanoyl-L-cysteinyl-[protein] + CoA</text>
        <dbReference type="Rhea" id="RHEA:36683"/>
        <dbReference type="Rhea" id="RHEA-COMP:10131"/>
        <dbReference type="Rhea" id="RHEA-COMP:11032"/>
        <dbReference type="ChEBI" id="CHEBI:29950"/>
        <dbReference type="ChEBI" id="CHEBI:57287"/>
        <dbReference type="ChEBI" id="CHEBI:57379"/>
        <dbReference type="ChEBI" id="CHEBI:74151"/>
        <dbReference type="EC" id="2.3.1.225"/>
    </reaction>
</comment>
<keyword evidence="3 10" id="KW-0812">Transmembrane</keyword>
<evidence type="ECO:0000256" key="7">
    <source>
        <dbReference type="ARBA" id="ARBA00023288"/>
    </source>
</evidence>
<dbReference type="GO" id="GO:0016020">
    <property type="term" value="C:membrane"/>
    <property type="evidence" value="ECO:0007669"/>
    <property type="project" value="UniProtKB-SubCell"/>
</dbReference>
<dbReference type="Proteomes" id="UP000615446">
    <property type="component" value="Unassembled WGS sequence"/>
</dbReference>
<dbReference type="InterPro" id="IPR001594">
    <property type="entry name" value="Palmitoyltrfase_DHHC"/>
</dbReference>
<reference evidence="12" key="1">
    <citation type="submission" date="2019-10" db="EMBL/GenBank/DDBJ databases">
        <title>Conservation and host-specific expression of non-tandemly repeated heterogenous ribosome RNA gene in arbuscular mycorrhizal fungi.</title>
        <authorList>
            <person name="Maeda T."/>
            <person name="Kobayashi Y."/>
            <person name="Nakagawa T."/>
            <person name="Ezawa T."/>
            <person name="Yamaguchi K."/>
            <person name="Bino T."/>
            <person name="Nishimoto Y."/>
            <person name="Shigenobu S."/>
            <person name="Kawaguchi M."/>
        </authorList>
    </citation>
    <scope>NUCLEOTIDE SEQUENCE</scope>
    <source>
        <strain evidence="12">HR1</strain>
    </source>
</reference>
<sequence>MFTPTRRGFINGVDRIANSVIFAIGPVFIVLAIGLIGMATLTYFTVVFPYFYQWDDDYIWTKFSYYAGLLFSIYMIVCIFFHYYMAIRTKPGGVLNAGTAETESDDPTLQELFIELEEYQVFPKTCKKCHLPKPERAHHCSVCKKCVLRFDHHCPWIANCVGHFNHRYFLLFMTYLVISCFYFVAVGWKVFLISLDFGVEWDYWMPRPYMALTFLLAVAIGIALGGMCSWHYYLVLTSQTTVEFYNNQYAKRSAQQKGEVYVNPFDLGCLNNLRQFFNVGQNYKYPIYTIFLPIPISPPAFIYIRRNGLLGLNVSRQGFIRVDFFLKWY</sequence>
<dbReference type="GO" id="GO:0019706">
    <property type="term" value="F:protein-cysteine S-palmitoyltransferase activity"/>
    <property type="evidence" value="ECO:0007669"/>
    <property type="project" value="UniProtKB-EC"/>
</dbReference>
<comment type="domain">
    <text evidence="10">The DHHC domain is required for palmitoyltransferase activity.</text>
</comment>
<evidence type="ECO:0000313" key="12">
    <source>
        <dbReference type="EMBL" id="GES77072.1"/>
    </source>
</evidence>
<comment type="caution">
    <text evidence="12">The sequence shown here is derived from an EMBL/GenBank/DDBJ whole genome shotgun (WGS) entry which is preliminary data.</text>
</comment>
<feature type="transmembrane region" description="Helical" evidence="10">
    <location>
        <begin position="63"/>
        <end position="84"/>
    </location>
</feature>
<keyword evidence="8 10" id="KW-0012">Acyltransferase</keyword>
<keyword evidence="2 10" id="KW-0808">Transferase</keyword>
<gene>
    <name evidence="12" type="ORF">RCL2_000445800</name>
</gene>
<evidence type="ECO:0000256" key="9">
    <source>
        <dbReference type="ARBA" id="ARBA00048048"/>
    </source>
</evidence>
<feature type="transmembrane region" description="Helical" evidence="10">
    <location>
        <begin position="211"/>
        <end position="235"/>
    </location>
</feature>
<feature type="transmembrane region" description="Helical" evidence="10">
    <location>
        <begin position="168"/>
        <end position="191"/>
    </location>
</feature>
<keyword evidence="4 10" id="KW-1133">Transmembrane helix</keyword>
<dbReference type="OrthoDB" id="9909019at2759"/>
<evidence type="ECO:0000256" key="5">
    <source>
        <dbReference type="ARBA" id="ARBA00023136"/>
    </source>
</evidence>
<name>A0A8H3L199_9GLOM</name>
<accession>A0A8H3L199</accession>
<evidence type="ECO:0000256" key="2">
    <source>
        <dbReference type="ARBA" id="ARBA00022679"/>
    </source>
</evidence>
<dbReference type="Pfam" id="PF01529">
    <property type="entry name" value="DHHC"/>
    <property type="match status" value="1"/>
</dbReference>
<dbReference type="PANTHER" id="PTHR12246">
    <property type="entry name" value="PALMITOYLTRANSFERASE ZDHHC16"/>
    <property type="match status" value="1"/>
</dbReference>
<evidence type="ECO:0000256" key="3">
    <source>
        <dbReference type="ARBA" id="ARBA00022692"/>
    </source>
</evidence>
<feature type="domain" description="Palmitoyltransferase DHHC" evidence="11">
    <location>
        <begin position="123"/>
        <end position="248"/>
    </location>
</feature>
<dbReference type="EMBL" id="BLAL01000028">
    <property type="protein sequence ID" value="GES77072.1"/>
    <property type="molecule type" value="Genomic_DNA"/>
</dbReference>
<keyword evidence="7" id="KW-0449">Lipoprotein</keyword>
<dbReference type="EC" id="2.3.1.225" evidence="10"/>
<dbReference type="InterPro" id="IPR039859">
    <property type="entry name" value="PFA4/ZDH16/20/ERF2-like"/>
</dbReference>
<comment type="subcellular location">
    <subcellularLocation>
        <location evidence="1">Membrane</location>
        <topology evidence="1">Multi-pass membrane protein</topology>
    </subcellularLocation>
</comment>
<dbReference type="AlphaFoldDB" id="A0A8H3L199"/>
<dbReference type="PROSITE" id="PS50216">
    <property type="entry name" value="DHHC"/>
    <property type="match status" value="1"/>
</dbReference>
<keyword evidence="5 10" id="KW-0472">Membrane</keyword>
<feature type="transmembrane region" description="Helical" evidence="10">
    <location>
        <begin position="20"/>
        <end position="51"/>
    </location>
</feature>
<protein>
    <recommendedName>
        <fullName evidence="10">Palmitoyltransferase</fullName>
        <ecNumber evidence="10">2.3.1.225</ecNumber>
    </recommendedName>
</protein>
<keyword evidence="6" id="KW-0564">Palmitate</keyword>
<evidence type="ECO:0000313" key="13">
    <source>
        <dbReference type="Proteomes" id="UP000615446"/>
    </source>
</evidence>
<evidence type="ECO:0000256" key="4">
    <source>
        <dbReference type="ARBA" id="ARBA00022989"/>
    </source>
</evidence>
<evidence type="ECO:0000259" key="11">
    <source>
        <dbReference type="Pfam" id="PF01529"/>
    </source>
</evidence>
<organism evidence="12 13">
    <name type="scientific">Rhizophagus clarus</name>
    <dbReference type="NCBI Taxonomy" id="94130"/>
    <lineage>
        <taxon>Eukaryota</taxon>
        <taxon>Fungi</taxon>
        <taxon>Fungi incertae sedis</taxon>
        <taxon>Mucoromycota</taxon>
        <taxon>Glomeromycotina</taxon>
        <taxon>Glomeromycetes</taxon>
        <taxon>Glomerales</taxon>
        <taxon>Glomeraceae</taxon>
        <taxon>Rhizophagus</taxon>
    </lineage>
</organism>
<evidence type="ECO:0000256" key="1">
    <source>
        <dbReference type="ARBA" id="ARBA00004141"/>
    </source>
</evidence>
<evidence type="ECO:0000256" key="8">
    <source>
        <dbReference type="ARBA" id="ARBA00023315"/>
    </source>
</evidence>
<evidence type="ECO:0000256" key="10">
    <source>
        <dbReference type="RuleBase" id="RU079119"/>
    </source>
</evidence>
<evidence type="ECO:0000256" key="6">
    <source>
        <dbReference type="ARBA" id="ARBA00023139"/>
    </source>
</evidence>
<comment type="similarity">
    <text evidence="10">Belongs to the DHHC palmitoyltransferase family.</text>
</comment>